<name>A0AAN8TXE3_SOLBU</name>
<accession>A0AAN8TXE3</accession>
<comment type="caution">
    <text evidence="2">The sequence shown here is derived from an EMBL/GenBank/DDBJ whole genome shotgun (WGS) entry which is preliminary data.</text>
</comment>
<keyword evidence="1" id="KW-0812">Transmembrane</keyword>
<dbReference type="AlphaFoldDB" id="A0AAN8TXE3"/>
<protein>
    <submittedName>
        <fullName evidence="2">Uncharacterized protein</fullName>
    </submittedName>
</protein>
<organism evidence="2 3">
    <name type="scientific">Solanum bulbocastanum</name>
    <name type="common">Wild potato</name>
    <dbReference type="NCBI Taxonomy" id="147425"/>
    <lineage>
        <taxon>Eukaryota</taxon>
        <taxon>Viridiplantae</taxon>
        <taxon>Streptophyta</taxon>
        <taxon>Embryophyta</taxon>
        <taxon>Tracheophyta</taxon>
        <taxon>Spermatophyta</taxon>
        <taxon>Magnoliopsida</taxon>
        <taxon>eudicotyledons</taxon>
        <taxon>Gunneridae</taxon>
        <taxon>Pentapetalae</taxon>
        <taxon>asterids</taxon>
        <taxon>lamiids</taxon>
        <taxon>Solanales</taxon>
        <taxon>Solanaceae</taxon>
        <taxon>Solanoideae</taxon>
        <taxon>Solaneae</taxon>
        <taxon>Solanum</taxon>
    </lineage>
</organism>
<keyword evidence="1" id="KW-1133">Transmembrane helix</keyword>
<proteinExistence type="predicted"/>
<dbReference type="EMBL" id="JBANQN010000003">
    <property type="protein sequence ID" value="KAK6793291.1"/>
    <property type="molecule type" value="Genomic_DNA"/>
</dbReference>
<keyword evidence="1" id="KW-0472">Membrane</keyword>
<feature type="transmembrane region" description="Helical" evidence="1">
    <location>
        <begin position="46"/>
        <end position="74"/>
    </location>
</feature>
<reference evidence="2 3" key="1">
    <citation type="submission" date="2024-02" db="EMBL/GenBank/DDBJ databases">
        <title>de novo genome assembly of Solanum bulbocastanum strain 11H21.</title>
        <authorList>
            <person name="Hosaka A.J."/>
        </authorList>
    </citation>
    <scope>NUCLEOTIDE SEQUENCE [LARGE SCALE GENOMIC DNA]</scope>
    <source>
        <tissue evidence="2">Young leaves</tissue>
    </source>
</reference>
<evidence type="ECO:0000256" key="1">
    <source>
        <dbReference type="SAM" id="Phobius"/>
    </source>
</evidence>
<dbReference type="Proteomes" id="UP001371456">
    <property type="component" value="Unassembled WGS sequence"/>
</dbReference>
<gene>
    <name evidence="2" type="ORF">RDI58_006744</name>
</gene>
<evidence type="ECO:0000313" key="3">
    <source>
        <dbReference type="Proteomes" id="UP001371456"/>
    </source>
</evidence>
<feature type="transmembrane region" description="Helical" evidence="1">
    <location>
        <begin position="20"/>
        <end position="39"/>
    </location>
</feature>
<sequence length="77" mass="8717">MTTSSTVGGQSGEPKEAPRFVTFWFSSLISGYVSLLLCFPTVLSLLLLCFFFFLFFSYSFFAVFMLLLQLLIFICAL</sequence>
<keyword evidence="3" id="KW-1185">Reference proteome</keyword>
<evidence type="ECO:0000313" key="2">
    <source>
        <dbReference type="EMBL" id="KAK6793291.1"/>
    </source>
</evidence>